<dbReference type="Pfam" id="PF14716">
    <property type="entry name" value="HHH_8"/>
    <property type="match status" value="1"/>
</dbReference>
<dbReference type="Gene3D" id="1.10.150.110">
    <property type="entry name" value="DNA polymerase beta, N-terminal domain-like"/>
    <property type="match status" value="1"/>
</dbReference>
<reference evidence="2 3" key="1">
    <citation type="submission" date="2018-06" db="EMBL/GenBank/DDBJ databases">
        <authorList>
            <consortium name="Pathogen Informatics"/>
            <person name="Doyle S."/>
        </authorList>
    </citation>
    <scope>NUCLEOTIDE SEQUENCE [LARGE SCALE GENOMIC DNA]</scope>
    <source>
        <strain evidence="2 3">NCTC12195</strain>
    </source>
</reference>
<proteinExistence type="predicted"/>
<dbReference type="Proteomes" id="UP000255277">
    <property type="component" value="Unassembled WGS sequence"/>
</dbReference>
<dbReference type="InterPro" id="IPR027421">
    <property type="entry name" value="DNA_pol_lamdba_lyase_dom_sf"/>
</dbReference>
<name>A0A380FEG4_STAGA</name>
<protein>
    <submittedName>
        <fullName evidence="2">DNA polymerase X family</fullName>
    </submittedName>
</protein>
<evidence type="ECO:0000259" key="1">
    <source>
        <dbReference type="Pfam" id="PF14716"/>
    </source>
</evidence>
<dbReference type="InterPro" id="IPR010996">
    <property type="entry name" value="HHH_MUS81"/>
</dbReference>
<evidence type="ECO:0000313" key="2">
    <source>
        <dbReference type="EMBL" id="SUM32558.1"/>
    </source>
</evidence>
<organism evidence="2 3">
    <name type="scientific">Staphylococcus gallinarum</name>
    <dbReference type="NCBI Taxonomy" id="1293"/>
    <lineage>
        <taxon>Bacteria</taxon>
        <taxon>Bacillati</taxon>
        <taxon>Bacillota</taxon>
        <taxon>Bacilli</taxon>
        <taxon>Bacillales</taxon>
        <taxon>Staphylococcaceae</taxon>
        <taxon>Staphylococcus</taxon>
    </lineage>
</organism>
<sequence>MTKKDIIQLLEKIAVYMELKGENTFKVSAYRKAAQSLENR</sequence>
<evidence type="ECO:0000313" key="3">
    <source>
        <dbReference type="Proteomes" id="UP000255277"/>
    </source>
</evidence>
<gene>
    <name evidence="2" type="primary">polX_1</name>
    <name evidence="2" type="ORF">NCTC12195_02004</name>
</gene>
<accession>A0A380FEG4</accession>
<dbReference type="AlphaFoldDB" id="A0A380FEG4"/>
<dbReference type="SUPFAM" id="SSF47802">
    <property type="entry name" value="DNA polymerase beta, N-terminal domain-like"/>
    <property type="match status" value="1"/>
</dbReference>
<dbReference type="EMBL" id="UHDK01000001">
    <property type="protein sequence ID" value="SUM32558.1"/>
    <property type="molecule type" value="Genomic_DNA"/>
</dbReference>
<feature type="domain" description="Crossover junction endonuclease MUS81-like HHH" evidence="1">
    <location>
        <begin position="1"/>
        <end position="39"/>
    </location>
</feature>